<dbReference type="InterPro" id="IPR017927">
    <property type="entry name" value="FAD-bd_FR_type"/>
</dbReference>
<keyword evidence="4" id="KW-0285">Flavoprotein</keyword>
<dbReference type="Gene3D" id="3.40.50.80">
    <property type="entry name" value="Nucleotide-binding domain of ferredoxin-NADP reductase (FNR) module"/>
    <property type="match status" value="1"/>
</dbReference>
<dbReference type="RefSeq" id="WP_167955918.1">
    <property type="nucleotide sequence ID" value="NZ_JAATJE010000002.1"/>
</dbReference>
<evidence type="ECO:0000256" key="1">
    <source>
        <dbReference type="ARBA" id="ARBA00001974"/>
    </source>
</evidence>
<dbReference type="Gene3D" id="2.40.30.10">
    <property type="entry name" value="Translation factors"/>
    <property type="match status" value="1"/>
</dbReference>
<dbReference type="PANTHER" id="PTHR47878">
    <property type="entry name" value="OXIDOREDUCTASE FAD/NAD(P)-BINDING DOMAIN PROTEIN"/>
    <property type="match status" value="1"/>
</dbReference>
<evidence type="ECO:0000259" key="10">
    <source>
        <dbReference type="PROSITE" id="PS51384"/>
    </source>
</evidence>
<feature type="domain" description="FAD-binding FR-type" evidence="10">
    <location>
        <begin position="15"/>
        <end position="115"/>
    </location>
</feature>
<dbReference type="Proteomes" id="UP000734218">
    <property type="component" value="Unassembled WGS sequence"/>
</dbReference>
<evidence type="ECO:0000256" key="6">
    <source>
        <dbReference type="ARBA" id="ARBA00022827"/>
    </source>
</evidence>
<dbReference type="PANTHER" id="PTHR47878:SF1">
    <property type="entry name" value="FLAVODOXIN_FERREDOXIN--NADP REDUCTASE"/>
    <property type="match status" value="1"/>
</dbReference>
<dbReference type="Pfam" id="PF00970">
    <property type="entry name" value="FAD_binding_6"/>
    <property type="match status" value="1"/>
</dbReference>
<dbReference type="InterPro" id="IPR051930">
    <property type="entry name" value="FNR_type-1"/>
</dbReference>
<dbReference type="PROSITE" id="PS51384">
    <property type="entry name" value="FAD_FR"/>
    <property type="match status" value="1"/>
</dbReference>
<evidence type="ECO:0000313" key="11">
    <source>
        <dbReference type="EMBL" id="NJC35211.1"/>
    </source>
</evidence>
<evidence type="ECO:0000256" key="4">
    <source>
        <dbReference type="ARBA" id="ARBA00022630"/>
    </source>
</evidence>
<reference evidence="11 12" key="1">
    <citation type="submission" date="2020-03" db="EMBL/GenBank/DDBJ databases">
        <title>Genomic Encyclopedia of Type Strains, Phase IV (KMG-IV): sequencing the most valuable type-strain genomes for metagenomic binning, comparative biology and taxonomic classification.</title>
        <authorList>
            <person name="Goeker M."/>
        </authorList>
    </citation>
    <scope>NUCLEOTIDE SEQUENCE [LARGE SCALE GENOMIC DNA]</scope>
    <source>
        <strain evidence="11 12">DSM 27651</strain>
    </source>
</reference>
<dbReference type="InterPro" id="IPR039261">
    <property type="entry name" value="FNR_nucleotide-bd"/>
</dbReference>
<sequence>MSVALAPSTDIPESAAFSTVAVKWVKHWDDRLFSFSVERPASFRFRSGEFVMIGLPGDGKPVMRAYSIASPAWSDELEFLSIKVEGGPLTDSLQKLEAGHRIYMGKKPVGTLVLDALTPGKRLFLLGTGTGLAPFLSVARDPDVYQCFDDVILAHGVRKVSELAWRELLGARLSDDPLIAEEAATKFHYVPTVTREDFERTGRITALIDDGRLFDFDMSGPKAFDPATDRIMLCGSMEMIKELAALLDARGFTEGSNSKPGDYVIERAFVD</sequence>
<keyword evidence="6" id="KW-0274">FAD</keyword>
<comment type="similarity">
    <text evidence="2">Belongs to the ferredoxin--NADP reductase type 1 family.</text>
</comment>
<keyword evidence="5" id="KW-0547">Nucleotide-binding</keyword>
<dbReference type="SUPFAM" id="SSF52343">
    <property type="entry name" value="Ferredoxin reductase-like, C-terminal NADP-linked domain"/>
    <property type="match status" value="1"/>
</dbReference>
<evidence type="ECO:0000256" key="9">
    <source>
        <dbReference type="ARBA" id="ARBA00047776"/>
    </source>
</evidence>
<dbReference type="EMBL" id="JAATJE010000002">
    <property type="protein sequence ID" value="NJC35211.1"/>
    <property type="molecule type" value="Genomic_DNA"/>
</dbReference>
<gene>
    <name evidence="11" type="ORF">GGR88_002725</name>
</gene>
<dbReference type="EC" id="1.18.1.2" evidence="3"/>
<evidence type="ECO:0000313" key="12">
    <source>
        <dbReference type="Proteomes" id="UP000734218"/>
    </source>
</evidence>
<dbReference type="InterPro" id="IPR033892">
    <property type="entry name" value="FNR_bac"/>
</dbReference>
<evidence type="ECO:0000256" key="8">
    <source>
        <dbReference type="ARBA" id="ARBA00023002"/>
    </source>
</evidence>
<dbReference type="InterPro" id="IPR001433">
    <property type="entry name" value="OxRdtase_FAD/NAD-bd"/>
</dbReference>
<evidence type="ECO:0000256" key="3">
    <source>
        <dbReference type="ARBA" id="ARBA00013223"/>
    </source>
</evidence>
<dbReference type="Pfam" id="PF00175">
    <property type="entry name" value="NAD_binding_1"/>
    <property type="match status" value="1"/>
</dbReference>
<name>A0ABX0XR89_9SPHN</name>
<comment type="catalytic activity">
    <reaction evidence="9">
        <text>2 reduced [2Fe-2S]-[ferredoxin] + NADP(+) + H(+) = 2 oxidized [2Fe-2S]-[ferredoxin] + NADPH</text>
        <dbReference type="Rhea" id="RHEA:20125"/>
        <dbReference type="Rhea" id="RHEA-COMP:10000"/>
        <dbReference type="Rhea" id="RHEA-COMP:10001"/>
        <dbReference type="ChEBI" id="CHEBI:15378"/>
        <dbReference type="ChEBI" id="CHEBI:33737"/>
        <dbReference type="ChEBI" id="CHEBI:33738"/>
        <dbReference type="ChEBI" id="CHEBI:57783"/>
        <dbReference type="ChEBI" id="CHEBI:58349"/>
        <dbReference type="EC" id="1.18.1.2"/>
    </reaction>
</comment>
<accession>A0ABX0XR89</accession>
<proteinExistence type="inferred from homology"/>
<dbReference type="InterPro" id="IPR017938">
    <property type="entry name" value="Riboflavin_synthase-like_b-brl"/>
</dbReference>
<evidence type="ECO:0000256" key="2">
    <source>
        <dbReference type="ARBA" id="ARBA00008312"/>
    </source>
</evidence>
<dbReference type="SUPFAM" id="SSF63380">
    <property type="entry name" value="Riboflavin synthase domain-like"/>
    <property type="match status" value="1"/>
</dbReference>
<dbReference type="CDD" id="cd06195">
    <property type="entry name" value="FNR1"/>
    <property type="match status" value="1"/>
</dbReference>
<comment type="caution">
    <text evidence="11">The sequence shown here is derived from an EMBL/GenBank/DDBJ whole genome shotgun (WGS) entry which is preliminary data.</text>
</comment>
<dbReference type="InterPro" id="IPR008333">
    <property type="entry name" value="Cbr1-like_FAD-bd_dom"/>
</dbReference>
<dbReference type="GO" id="GO:0004324">
    <property type="term" value="F:ferredoxin-NADP+ reductase activity"/>
    <property type="evidence" value="ECO:0007669"/>
    <property type="project" value="UniProtKB-EC"/>
</dbReference>
<evidence type="ECO:0000256" key="5">
    <source>
        <dbReference type="ARBA" id="ARBA00022741"/>
    </source>
</evidence>
<keyword evidence="12" id="KW-1185">Reference proteome</keyword>
<comment type="cofactor">
    <cofactor evidence="1">
        <name>FAD</name>
        <dbReference type="ChEBI" id="CHEBI:57692"/>
    </cofactor>
</comment>
<evidence type="ECO:0000256" key="7">
    <source>
        <dbReference type="ARBA" id="ARBA00022857"/>
    </source>
</evidence>
<protein>
    <recommendedName>
        <fullName evidence="3">ferredoxin--NADP(+) reductase</fullName>
        <ecNumber evidence="3">1.18.1.2</ecNumber>
    </recommendedName>
</protein>
<keyword evidence="7" id="KW-0521">NADP</keyword>
<keyword evidence="8 11" id="KW-0560">Oxidoreductase</keyword>
<organism evidence="11 12">
    <name type="scientific">Sphingomonas jejuensis</name>
    <dbReference type="NCBI Taxonomy" id="904715"/>
    <lineage>
        <taxon>Bacteria</taxon>
        <taxon>Pseudomonadati</taxon>
        <taxon>Pseudomonadota</taxon>
        <taxon>Alphaproteobacteria</taxon>
        <taxon>Sphingomonadales</taxon>
        <taxon>Sphingomonadaceae</taxon>
        <taxon>Sphingomonas</taxon>
    </lineage>
</organism>